<feature type="compositionally biased region" description="Gly residues" evidence="1">
    <location>
        <begin position="320"/>
        <end position="329"/>
    </location>
</feature>
<protein>
    <recommendedName>
        <fullName evidence="2">Protein kinase domain-containing protein</fullName>
    </recommendedName>
</protein>
<dbReference type="InterPro" id="IPR000719">
    <property type="entry name" value="Prot_kinase_dom"/>
</dbReference>
<feature type="domain" description="Protein kinase" evidence="2">
    <location>
        <begin position="534"/>
        <end position="823"/>
    </location>
</feature>
<feature type="compositionally biased region" description="Basic residues" evidence="1">
    <location>
        <begin position="1117"/>
        <end position="1126"/>
    </location>
</feature>
<evidence type="ECO:0000256" key="1">
    <source>
        <dbReference type="SAM" id="MobiDB-lite"/>
    </source>
</evidence>
<dbReference type="PROSITE" id="PS50011">
    <property type="entry name" value="PROTEIN_KINASE_DOM"/>
    <property type="match status" value="1"/>
</dbReference>
<dbReference type="Gene3D" id="1.10.510.10">
    <property type="entry name" value="Transferase(Phosphotransferase) domain 1"/>
    <property type="match status" value="1"/>
</dbReference>
<dbReference type="SMART" id="SM00220">
    <property type="entry name" value="S_TKc"/>
    <property type="match status" value="1"/>
</dbReference>
<reference evidence="3" key="1">
    <citation type="submission" date="2019-06" db="EMBL/GenBank/DDBJ databases">
        <authorList>
            <person name="Zheng W."/>
        </authorList>
    </citation>
    <scope>NUCLEOTIDE SEQUENCE</scope>
    <source>
        <strain evidence="3">QDHG01</strain>
    </source>
</reference>
<dbReference type="GO" id="GO:0005524">
    <property type="term" value="F:ATP binding"/>
    <property type="evidence" value="ECO:0007669"/>
    <property type="project" value="InterPro"/>
</dbReference>
<proteinExistence type="predicted"/>
<evidence type="ECO:0000313" key="3">
    <source>
        <dbReference type="EMBL" id="TNV74643.1"/>
    </source>
</evidence>
<feature type="region of interest" description="Disordered" evidence="1">
    <location>
        <begin position="1"/>
        <end position="77"/>
    </location>
</feature>
<name>A0A8J8SY73_HALGN</name>
<gene>
    <name evidence="3" type="ORF">FGO68_gene5677</name>
</gene>
<feature type="compositionally biased region" description="Low complexity" evidence="1">
    <location>
        <begin position="54"/>
        <end position="72"/>
    </location>
</feature>
<dbReference type="OrthoDB" id="74764at2759"/>
<keyword evidence="4" id="KW-1185">Reference proteome</keyword>
<dbReference type="GO" id="GO:0004672">
    <property type="term" value="F:protein kinase activity"/>
    <property type="evidence" value="ECO:0007669"/>
    <property type="project" value="InterPro"/>
</dbReference>
<feature type="region of interest" description="Disordered" evidence="1">
    <location>
        <begin position="1158"/>
        <end position="1180"/>
    </location>
</feature>
<accession>A0A8J8SY73</accession>
<feature type="region of interest" description="Disordered" evidence="1">
    <location>
        <begin position="407"/>
        <end position="427"/>
    </location>
</feature>
<dbReference type="PROSITE" id="PS00108">
    <property type="entry name" value="PROTEIN_KINASE_ST"/>
    <property type="match status" value="1"/>
</dbReference>
<dbReference type="Proteomes" id="UP000785679">
    <property type="component" value="Unassembled WGS sequence"/>
</dbReference>
<feature type="compositionally biased region" description="Polar residues" evidence="1">
    <location>
        <begin position="1"/>
        <end position="22"/>
    </location>
</feature>
<dbReference type="SUPFAM" id="SSF56112">
    <property type="entry name" value="Protein kinase-like (PK-like)"/>
    <property type="match status" value="1"/>
</dbReference>
<feature type="region of interest" description="Disordered" evidence="1">
    <location>
        <begin position="315"/>
        <end position="339"/>
    </location>
</feature>
<feature type="region of interest" description="Disordered" evidence="1">
    <location>
        <begin position="1104"/>
        <end position="1140"/>
    </location>
</feature>
<dbReference type="InterPro" id="IPR011009">
    <property type="entry name" value="Kinase-like_dom_sf"/>
</dbReference>
<evidence type="ECO:0000313" key="4">
    <source>
        <dbReference type="Proteomes" id="UP000785679"/>
    </source>
</evidence>
<dbReference type="PANTHER" id="PTHR24347">
    <property type="entry name" value="SERINE/THREONINE-PROTEIN KINASE"/>
    <property type="match status" value="1"/>
</dbReference>
<dbReference type="Pfam" id="PF00069">
    <property type="entry name" value="Pkinase"/>
    <property type="match status" value="1"/>
</dbReference>
<sequence>MQQGVKEQKSSQQMRNNNQALNGQSPRRSGLPGGGRLQSNSIRPIALNGGQGQGQLNSNAAAASARGAQPQNNGAPQEELDFVGFFDTLIHRSLDPLPPNSDTLRIWEELRDTADAYSIMKVRRILKSRSGLNNGAYLNLQSAAAQGGGANSNLNPNVGRDANGNIQPNFQNNVPSNTFMPGAKINSRANVAGAASGAGVNNAQGGIQGTSERIGNFVPPPGASDGGAPTDTQLNNQKQYNNVASSGNVSLYFGGGQSQVPPFQWRSEIWAEFACVLIQEHLFMIHYSRPQNTSAQQQQQNILGSNGAFNQRESEDVHGGGRVGGGTCQLGGENNNAQQQQLQDGSVYLRSPDYYVNVEFTKLRIIKNREGVKTGFALMLRDVTLEFMIMPNQSQLPFLFGSGAGGASNTPFPGAQEEQNAPKRNHSQLAQQAIISAANRRASSTSQIKGLPAAQSQNLQVNSLNKENQLNLNPVITNTPINNQQQLHGTAAALNQHHLITPTLDALQELKLIFKQWLRTLNEYVVRTESLKKYSISGQIGVGGQAKVYKIIKKVNPTSNTNYNQLQSAKSRQEIDLAARTFAIKIITKKKFEGKPERERIQMMNEIQVQRRLKYCGNTLKLYKIYESDKYLNLLMEFQEGGTLGDKLEKGTVFTEEESKIIMAQLLLTVDFMGRKGIIHRDLKPENVLLNSKQPGNFDIRIGDFGFAITFDSSSQAAPDTKIVCGTAGYIPPEALDGHGYSLKSDLFSLGSVLFSILTQRNLFNGQDYKAIMRSNKQCQVTEYINQYMRKFSQHVRDLVHSLCSRDPEKRPTVEEALSHAWFKHEQIAVMNSLDINQVLTDTMHGTSLPRFHRATRMQSMSSLGAGQLGSFLGGRSISPFRQPQATSHLYEPANSRVGNRPTLSQPRIPLGFGNKSNIECHKFIGTSALNNSLHIGSQINLRRAGASRLASQSKGLPHMEMENSLGQPSHLLKVDVDQNDDMGMIGDQVDNMMVSDMLNQVNYYKILSEFKHSALIERDVSNPRQSNANITQLFQRVTLGYGGGGNGVKSHLAFSGLSHLNLNQIGNGQGGGKEGQSRDHLAKNQLNPDMHSMSSINSAHPIQQKTPQLGGAHRSPQQHRQKARDRRASIQPHGMTSLHVVNPNRRLHKDVVNEHGFKRSEASVQKQPSISDDPSSPTKVGIVQDTNAQKPQAALNNNYLGPNHPLGSSANKYQEFNQRNDAVNLGLKLNPIVLVISQIQRVSPWQRKPQLRPPHQQEFQSRSRALCSMGSNNPQQQITADYLNRVNRPFRQSRIFREPVKHKLRRKSSVTSLISPLRAQTRIRMTQRSSLPILCAPWMEINYKQKNGIAWPTHSSGSREWLALEQIIIWTVQTNKRTTTHSDRRLSSSSRNCNSSVQIRVGKLTKMGAEIHT</sequence>
<comment type="caution">
    <text evidence="3">The sequence shown here is derived from an EMBL/GenBank/DDBJ whole genome shotgun (WGS) entry which is preliminary data.</text>
</comment>
<organism evidence="3 4">
    <name type="scientific">Halteria grandinella</name>
    <dbReference type="NCBI Taxonomy" id="5974"/>
    <lineage>
        <taxon>Eukaryota</taxon>
        <taxon>Sar</taxon>
        <taxon>Alveolata</taxon>
        <taxon>Ciliophora</taxon>
        <taxon>Intramacronucleata</taxon>
        <taxon>Spirotrichea</taxon>
        <taxon>Stichotrichia</taxon>
        <taxon>Sporadotrichida</taxon>
        <taxon>Halteriidae</taxon>
        <taxon>Halteria</taxon>
    </lineage>
</organism>
<feature type="compositionally biased region" description="Polar residues" evidence="1">
    <location>
        <begin position="1163"/>
        <end position="1180"/>
    </location>
</feature>
<dbReference type="InterPro" id="IPR008271">
    <property type="entry name" value="Ser/Thr_kinase_AS"/>
</dbReference>
<dbReference type="EMBL" id="RRYP01016746">
    <property type="protein sequence ID" value="TNV74643.1"/>
    <property type="molecule type" value="Genomic_DNA"/>
</dbReference>
<evidence type="ECO:0000259" key="2">
    <source>
        <dbReference type="PROSITE" id="PS50011"/>
    </source>
</evidence>